<organism evidence="2 3">
    <name type="scientific">Mycena albidolilacea</name>
    <dbReference type="NCBI Taxonomy" id="1033008"/>
    <lineage>
        <taxon>Eukaryota</taxon>
        <taxon>Fungi</taxon>
        <taxon>Dikarya</taxon>
        <taxon>Basidiomycota</taxon>
        <taxon>Agaricomycotina</taxon>
        <taxon>Agaricomycetes</taxon>
        <taxon>Agaricomycetidae</taxon>
        <taxon>Agaricales</taxon>
        <taxon>Marasmiineae</taxon>
        <taxon>Mycenaceae</taxon>
        <taxon>Mycena</taxon>
    </lineage>
</organism>
<accession>A0AAD7EXM7</accession>
<gene>
    <name evidence="2" type="ORF">DFH08DRAFT_801812</name>
</gene>
<keyword evidence="3" id="KW-1185">Reference proteome</keyword>
<comment type="caution">
    <text evidence="2">The sequence shown here is derived from an EMBL/GenBank/DDBJ whole genome shotgun (WGS) entry which is preliminary data.</text>
</comment>
<name>A0AAD7EXM7_9AGAR</name>
<sequence>MMRWIRRRGWKECRIKTILIVFTTLGGALVALLNLLLSCRHLASLDWIAACVYFTWSPELACAGLLVLAGGVDKKQHLFIGMDVLHADGAGVDSLNPMRTAPFRIPRPWETDAPALTTDRSEHLLDFLNQVDMIIELGHVTDEQEQKNLLTSYLHVTKHLLWREMKTYEAAHSFTEFGMEICALDPEIAECARGSLEGLDELCKSFGKISRSRAGILRRFSLQFCALVERLQRPPALLTNRDACAKYLQTLDDVFAQHVQKTVGERQIMGVLLRQLGVKTQKENLQRKEDLIQLQDLVEIVDKIAAVNTAHLMDPRDGSHAPQCTASSLQEAITESFAQEPGRRYTTHVEDTPRDMEEHISVLLSRMQELESTVMQDVNDLATWCWDGVGGLWNETSGFQDELGDVRDELRSIQKWLKNLDMRSVELLESVKLAITDFRTAVGVLEQSRRDREESCFRAHNKDICNGIENGECLREEMLDERRVGENRLIRGQLQSARMCEAEVHNNSPAGRGVEAFLLNWMKEERQVERGKKDEAKRKEKLFKPLLTKKQKAAIERAERQRQLGPLKFRGREMEGRWTQKTSTKCRESGNTSGEARGLDIDECPESD</sequence>
<dbReference type="Proteomes" id="UP001218218">
    <property type="component" value="Unassembled WGS sequence"/>
</dbReference>
<proteinExistence type="predicted"/>
<dbReference type="AlphaFoldDB" id="A0AAD7EXM7"/>
<protein>
    <submittedName>
        <fullName evidence="2">Uncharacterized protein</fullName>
    </submittedName>
</protein>
<dbReference type="EMBL" id="JARIHO010000007">
    <property type="protein sequence ID" value="KAJ7357938.1"/>
    <property type="molecule type" value="Genomic_DNA"/>
</dbReference>
<evidence type="ECO:0000313" key="2">
    <source>
        <dbReference type="EMBL" id="KAJ7357938.1"/>
    </source>
</evidence>
<feature type="region of interest" description="Disordered" evidence="1">
    <location>
        <begin position="556"/>
        <end position="608"/>
    </location>
</feature>
<reference evidence="2" key="1">
    <citation type="submission" date="2023-03" db="EMBL/GenBank/DDBJ databases">
        <title>Massive genome expansion in bonnet fungi (Mycena s.s.) driven by repeated elements and novel gene families across ecological guilds.</title>
        <authorList>
            <consortium name="Lawrence Berkeley National Laboratory"/>
            <person name="Harder C.B."/>
            <person name="Miyauchi S."/>
            <person name="Viragh M."/>
            <person name="Kuo A."/>
            <person name="Thoen E."/>
            <person name="Andreopoulos B."/>
            <person name="Lu D."/>
            <person name="Skrede I."/>
            <person name="Drula E."/>
            <person name="Henrissat B."/>
            <person name="Morin E."/>
            <person name="Kohler A."/>
            <person name="Barry K."/>
            <person name="LaButti K."/>
            <person name="Morin E."/>
            <person name="Salamov A."/>
            <person name="Lipzen A."/>
            <person name="Mereny Z."/>
            <person name="Hegedus B."/>
            <person name="Baldrian P."/>
            <person name="Stursova M."/>
            <person name="Weitz H."/>
            <person name="Taylor A."/>
            <person name="Grigoriev I.V."/>
            <person name="Nagy L.G."/>
            <person name="Martin F."/>
            <person name="Kauserud H."/>
        </authorList>
    </citation>
    <scope>NUCLEOTIDE SEQUENCE</scope>
    <source>
        <strain evidence="2">CBHHK002</strain>
    </source>
</reference>
<feature type="compositionally biased region" description="Polar residues" evidence="1">
    <location>
        <begin position="579"/>
        <end position="594"/>
    </location>
</feature>
<evidence type="ECO:0000256" key="1">
    <source>
        <dbReference type="SAM" id="MobiDB-lite"/>
    </source>
</evidence>
<evidence type="ECO:0000313" key="3">
    <source>
        <dbReference type="Proteomes" id="UP001218218"/>
    </source>
</evidence>